<organism evidence="2 3">
    <name type="scientific">Limnoglobus roseus</name>
    <dbReference type="NCBI Taxonomy" id="2598579"/>
    <lineage>
        <taxon>Bacteria</taxon>
        <taxon>Pseudomonadati</taxon>
        <taxon>Planctomycetota</taxon>
        <taxon>Planctomycetia</taxon>
        <taxon>Gemmatales</taxon>
        <taxon>Gemmataceae</taxon>
        <taxon>Limnoglobus</taxon>
    </lineage>
</organism>
<evidence type="ECO:0000313" key="2">
    <source>
        <dbReference type="EMBL" id="QEL16712.1"/>
    </source>
</evidence>
<evidence type="ECO:0000313" key="3">
    <source>
        <dbReference type="Proteomes" id="UP000324974"/>
    </source>
</evidence>
<dbReference type="RefSeq" id="WP_149111399.1">
    <property type="nucleotide sequence ID" value="NZ_CP042425.1"/>
</dbReference>
<name>A0A5C1AG43_9BACT</name>
<evidence type="ECO:0000256" key="1">
    <source>
        <dbReference type="SAM" id="MobiDB-lite"/>
    </source>
</evidence>
<accession>A0A5C1AG43</accession>
<dbReference type="Proteomes" id="UP000324974">
    <property type="component" value="Chromosome"/>
</dbReference>
<gene>
    <name evidence="2" type="ORF">PX52LOC_03675</name>
</gene>
<sequence>MAHPLIPHVRDRLARLTDALVQLKARVREAVATEMGRIVAECVNDVLAAAVRGHPAAPRPPQHRASPRATTRWDDDVDPSSEEVDEDDPEAVERSALPTTAVPGRWPAAVSAGLLAARWLLRRRCPGWPSLGVGLAAGLAALTGHPAVVAALGAVAAATDLIPAPTD</sequence>
<dbReference type="KEGG" id="lrs:PX52LOC_03675"/>
<protein>
    <submittedName>
        <fullName evidence="2">Uncharacterized protein</fullName>
    </submittedName>
</protein>
<dbReference type="AlphaFoldDB" id="A0A5C1AG43"/>
<feature type="region of interest" description="Disordered" evidence="1">
    <location>
        <begin position="53"/>
        <end position="93"/>
    </location>
</feature>
<reference evidence="3" key="1">
    <citation type="submission" date="2019-08" db="EMBL/GenBank/DDBJ databases">
        <title>Limnoglobus roseus gen. nov., sp. nov., a novel freshwater planctomycete with a giant genome from the family Gemmataceae.</title>
        <authorList>
            <person name="Kulichevskaya I.S."/>
            <person name="Naumoff D.G."/>
            <person name="Miroshnikov K."/>
            <person name="Ivanova A."/>
            <person name="Philippov D.A."/>
            <person name="Hakobyan A."/>
            <person name="Rijpstra I.C."/>
            <person name="Sinninghe Damste J.S."/>
            <person name="Liesack W."/>
            <person name="Dedysh S.N."/>
        </authorList>
    </citation>
    <scope>NUCLEOTIDE SEQUENCE [LARGE SCALE GENOMIC DNA]</scope>
    <source>
        <strain evidence="3">PX52</strain>
    </source>
</reference>
<proteinExistence type="predicted"/>
<feature type="compositionally biased region" description="Acidic residues" evidence="1">
    <location>
        <begin position="75"/>
        <end position="90"/>
    </location>
</feature>
<dbReference type="EMBL" id="CP042425">
    <property type="protein sequence ID" value="QEL16712.1"/>
    <property type="molecule type" value="Genomic_DNA"/>
</dbReference>
<keyword evidence="3" id="KW-1185">Reference proteome</keyword>